<dbReference type="Gene3D" id="3.40.710.10">
    <property type="entry name" value="DD-peptidase/beta-lactamase superfamily"/>
    <property type="match status" value="1"/>
</dbReference>
<proteinExistence type="predicted"/>
<feature type="domain" description="Beta-lactamase-related" evidence="1">
    <location>
        <begin position="12"/>
        <end position="105"/>
    </location>
</feature>
<dbReference type="EMBL" id="UINC01179598">
    <property type="protein sequence ID" value="SVD88353.1"/>
    <property type="molecule type" value="Genomic_DNA"/>
</dbReference>
<organism evidence="2">
    <name type="scientific">marine metagenome</name>
    <dbReference type="NCBI Taxonomy" id="408172"/>
    <lineage>
        <taxon>unclassified sequences</taxon>
        <taxon>metagenomes</taxon>
        <taxon>ecological metagenomes</taxon>
    </lineage>
</organism>
<dbReference type="PANTHER" id="PTHR46825:SF9">
    <property type="entry name" value="BETA-LACTAMASE-RELATED DOMAIN-CONTAINING PROTEIN"/>
    <property type="match status" value="1"/>
</dbReference>
<protein>
    <recommendedName>
        <fullName evidence="1">Beta-lactamase-related domain-containing protein</fullName>
    </recommendedName>
</protein>
<reference evidence="2" key="1">
    <citation type="submission" date="2018-05" db="EMBL/GenBank/DDBJ databases">
        <authorList>
            <person name="Lanie J.A."/>
            <person name="Ng W.-L."/>
            <person name="Kazmierczak K.M."/>
            <person name="Andrzejewski T.M."/>
            <person name="Davidsen T.M."/>
            <person name="Wayne K.J."/>
            <person name="Tettelin H."/>
            <person name="Glass J.I."/>
            <person name="Rusch D."/>
            <person name="Podicherti R."/>
            <person name="Tsui H.-C.T."/>
            <person name="Winkler M.E."/>
        </authorList>
    </citation>
    <scope>NUCLEOTIDE SEQUENCE</scope>
</reference>
<name>A0A382YYU3_9ZZZZ</name>
<dbReference type="InterPro" id="IPR050491">
    <property type="entry name" value="AmpC-like"/>
</dbReference>
<evidence type="ECO:0000313" key="2">
    <source>
        <dbReference type="EMBL" id="SVD88353.1"/>
    </source>
</evidence>
<accession>A0A382YYU3</accession>
<dbReference type="PANTHER" id="PTHR46825">
    <property type="entry name" value="D-ALANYL-D-ALANINE-CARBOXYPEPTIDASE/ENDOPEPTIDASE AMPH"/>
    <property type="match status" value="1"/>
</dbReference>
<dbReference type="SUPFAM" id="SSF56601">
    <property type="entry name" value="beta-lactamase/transpeptidase-like"/>
    <property type="match status" value="1"/>
</dbReference>
<sequence>MTSLSAEQISETAKRLLEEFHLPGLSVGVVSGNELVYAEGFGWADISRRRPQDPILHQRIGSITKTMVCLCALALVDEQRLRLDARVADLLPDLKFNGYGDELTLWH</sequence>
<feature type="non-terminal residue" evidence="2">
    <location>
        <position position="107"/>
    </location>
</feature>
<dbReference type="Pfam" id="PF00144">
    <property type="entry name" value="Beta-lactamase"/>
    <property type="match status" value="1"/>
</dbReference>
<dbReference type="InterPro" id="IPR012338">
    <property type="entry name" value="Beta-lactam/transpept-like"/>
</dbReference>
<dbReference type="InterPro" id="IPR001466">
    <property type="entry name" value="Beta-lactam-related"/>
</dbReference>
<gene>
    <name evidence="2" type="ORF">METZ01_LOCUS441207</name>
</gene>
<dbReference type="AlphaFoldDB" id="A0A382YYU3"/>
<evidence type="ECO:0000259" key="1">
    <source>
        <dbReference type="Pfam" id="PF00144"/>
    </source>
</evidence>